<sequence length="362" mass="41227">MGGFPSGSVHFRAWASALRATNPRGRRLPYRLNGTRAWIITIVVGAAASYYGLIDPTFIAKQWGSLLATASLYCATLIAIFQVKARLWPDNAGDTLFTGGFWYDIFNGGELHPRTGLMFDWKHFNASRTGGMLTWTVIDLSFAALQYRQLGTLTSSMVIAVVFRLCIVWEYFHWENWFFETLDGNHERFSFYNIYGFAAMMPHIWTLQTQYLALHPVTLPRSQEIAVVALFISGWALQHLVNRQKSLARETAGECTIWGRKAKCLEATYQTADGKTHRTVLLCSGWWGVMRHGNYAGTILYDWASCLACGTGHIFPYAEAILVTGLVIHRCLRDEARCREKYGKTWDEYCRIVKWRIIPGIY</sequence>
<dbReference type="EC" id="1.3.1.21" evidence="17"/>
<organism evidence="21 22">
    <name type="scientific">Cladobotryum mycophilum</name>
    <dbReference type="NCBI Taxonomy" id="491253"/>
    <lineage>
        <taxon>Eukaryota</taxon>
        <taxon>Fungi</taxon>
        <taxon>Dikarya</taxon>
        <taxon>Ascomycota</taxon>
        <taxon>Pezizomycotina</taxon>
        <taxon>Sordariomycetes</taxon>
        <taxon>Hypocreomycetidae</taxon>
        <taxon>Hypocreales</taxon>
        <taxon>Hypocreaceae</taxon>
        <taxon>Cladobotryum</taxon>
    </lineage>
</organism>
<evidence type="ECO:0000313" key="22">
    <source>
        <dbReference type="Proteomes" id="UP001338125"/>
    </source>
</evidence>
<dbReference type="PROSITE" id="PS01018">
    <property type="entry name" value="STEROL_REDUCT_2"/>
    <property type="match status" value="1"/>
</dbReference>
<evidence type="ECO:0000256" key="2">
    <source>
        <dbReference type="ARBA" id="ARBA00005402"/>
    </source>
</evidence>
<feature type="transmembrane region" description="Helical" evidence="20">
    <location>
        <begin position="150"/>
        <end position="172"/>
    </location>
</feature>
<evidence type="ECO:0000256" key="18">
    <source>
        <dbReference type="ARBA" id="ARBA00039984"/>
    </source>
</evidence>
<dbReference type="PANTHER" id="PTHR21257:SF38">
    <property type="entry name" value="7-DEHYDROCHOLESTEROL REDUCTASE"/>
    <property type="match status" value="1"/>
</dbReference>
<keyword evidence="3 20" id="KW-0444">Lipid biosynthesis</keyword>
<name>A0ABR0T4X2_9HYPO</name>
<keyword evidence="14 20" id="KW-0472">Membrane</keyword>
<dbReference type="InterPro" id="IPR001171">
    <property type="entry name" value="ERG24_DHCR-like"/>
</dbReference>
<evidence type="ECO:0000256" key="16">
    <source>
        <dbReference type="ARBA" id="ARBA00023221"/>
    </source>
</evidence>
<evidence type="ECO:0000256" key="20">
    <source>
        <dbReference type="RuleBase" id="RU369120"/>
    </source>
</evidence>
<keyword evidence="4" id="KW-0153">Cholesterol metabolism</keyword>
<feature type="transmembrane region" description="Helical" evidence="20">
    <location>
        <begin position="63"/>
        <end position="81"/>
    </location>
</feature>
<gene>
    <name evidence="21" type="ORF">PT974_01468</name>
</gene>
<accession>A0ABR0T4X2</accession>
<evidence type="ECO:0000256" key="4">
    <source>
        <dbReference type="ARBA" id="ARBA00022548"/>
    </source>
</evidence>
<comment type="caution">
    <text evidence="21">The sequence shown here is derived from an EMBL/GenBank/DDBJ whole genome shotgun (WGS) entry which is preliminary data.</text>
</comment>
<comment type="subcellular location">
    <subcellularLocation>
        <location evidence="1">Endoplasmic reticulum membrane</location>
        <topology evidence="1">Multi-pass membrane protein</topology>
    </subcellularLocation>
</comment>
<evidence type="ECO:0000256" key="3">
    <source>
        <dbReference type="ARBA" id="ARBA00022516"/>
    </source>
</evidence>
<keyword evidence="15 20" id="KW-1207">Sterol metabolism</keyword>
<keyword evidence="6" id="KW-0152">Cholesterol biosynthesis</keyword>
<keyword evidence="10 20" id="KW-1133">Transmembrane helix</keyword>
<comment type="caution">
    <text evidence="20">Lacks conserved residue(s) required for the propagation of feature annotation.</text>
</comment>
<feature type="transmembrane region" description="Helical" evidence="20">
    <location>
        <begin position="34"/>
        <end position="51"/>
    </location>
</feature>
<dbReference type="EMBL" id="JAVFKD010000001">
    <property type="protein sequence ID" value="KAK5999080.1"/>
    <property type="molecule type" value="Genomic_DNA"/>
</dbReference>
<evidence type="ECO:0000256" key="8">
    <source>
        <dbReference type="ARBA" id="ARBA00022857"/>
    </source>
</evidence>
<evidence type="ECO:0000256" key="13">
    <source>
        <dbReference type="ARBA" id="ARBA00023098"/>
    </source>
</evidence>
<evidence type="ECO:0000256" key="10">
    <source>
        <dbReference type="ARBA" id="ARBA00022989"/>
    </source>
</evidence>
<comment type="similarity">
    <text evidence="2 20">Belongs to the ERG4/ERG24 family.</text>
</comment>
<dbReference type="PANTHER" id="PTHR21257">
    <property type="entry name" value="DELTA(14)-STEROL REDUCTASE"/>
    <property type="match status" value="1"/>
</dbReference>
<dbReference type="Proteomes" id="UP001338125">
    <property type="component" value="Unassembled WGS sequence"/>
</dbReference>
<evidence type="ECO:0000313" key="21">
    <source>
        <dbReference type="EMBL" id="KAK5999080.1"/>
    </source>
</evidence>
<evidence type="ECO:0000256" key="9">
    <source>
        <dbReference type="ARBA" id="ARBA00022955"/>
    </source>
</evidence>
<dbReference type="InterPro" id="IPR018083">
    <property type="entry name" value="Sterol_reductase_CS"/>
</dbReference>
<evidence type="ECO:0000256" key="7">
    <source>
        <dbReference type="ARBA" id="ARBA00022824"/>
    </source>
</evidence>
<keyword evidence="16 20" id="KW-0753">Steroid metabolism</keyword>
<keyword evidence="9 20" id="KW-0752">Steroid biosynthesis</keyword>
<keyword evidence="7" id="KW-0256">Endoplasmic reticulum</keyword>
<dbReference type="Pfam" id="PF01222">
    <property type="entry name" value="ERG4_ERG24"/>
    <property type="match status" value="1"/>
</dbReference>
<keyword evidence="22" id="KW-1185">Reference proteome</keyword>
<reference evidence="21 22" key="1">
    <citation type="submission" date="2024-01" db="EMBL/GenBank/DDBJ databases">
        <title>Complete genome of Cladobotryum mycophilum ATHUM6906.</title>
        <authorList>
            <person name="Christinaki A.C."/>
            <person name="Myridakis A.I."/>
            <person name="Kouvelis V.N."/>
        </authorList>
    </citation>
    <scope>NUCLEOTIDE SEQUENCE [LARGE SCALE GENOMIC DNA]</scope>
    <source>
        <strain evidence="21 22">ATHUM6906</strain>
    </source>
</reference>
<evidence type="ECO:0000256" key="5">
    <source>
        <dbReference type="ARBA" id="ARBA00022692"/>
    </source>
</evidence>
<evidence type="ECO:0000256" key="6">
    <source>
        <dbReference type="ARBA" id="ARBA00022778"/>
    </source>
</evidence>
<evidence type="ECO:0000256" key="14">
    <source>
        <dbReference type="ARBA" id="ARBA00023136"/>
    </source>
</evidence>
<dbReference type="Gene3D" id="1.20.120.1630">
    <property type="match status" value="1"/>
</dbReference>
<evidence type="ECO:0000256" key="12">
    <source>
        <dbReference type="ARBA" id="ARBA00023011"/>
    </source>
</evidence>
<keyword evidence="13 20" id="KW-0443">Lipid metabolism</keyword>
<evidence type="ECO:0000256" key="15">
    <source>
        <dbReference type="ARBA" id="ARBA00023166"/>
    </source>
</evidence>
<evidence type="ECO:0000256" key="11">
    <source>
        <dbReference type="ARBA" id="ARBA00023002"/>
    </source>
</evidence>
<proteinExistence type="inferred from homology"/>
<evidence type="ECO:0000256" key="1">
    <source>
        <dbReference type="ARBA" id="ARBA00004477"/>
    </source>
</evidence>
<evidence type="ECO:0000256" key="19">
    <source>
        <dbReference type="ARBA" id="ARBA00042688"/>
    </source>
</evidence>
<keyword evidence="11 20" id="KW-0560">Oxidoreductase</keyword>
<protein>
    <recommendedName>
        <fullName evidence="18">7-dehydrocholesterol reductase</fullName>
        <ecNumber evidence="17">1.3.1.21</ecNumber>
    </recommendedName>
    <alternativeName>
        <fullName evidence="19">Sterol Delta(7)-reductase</fullName>
    </alternativeName>
</protein>
<keyword evidence="5 20" id="KW-0812">Transmembrane</keyword>
<keyword evidence="12 20" id="KW-0756">Sterol biosynthesis</keyword>
<keyword evidence="8" id="KW-0521">NADP</keyword>
<evidence type="ECO:0000256" key="17">
    <source>
        <dbReference type="ARBA" id="ARBA00038851"/>
    </source>
</evidence>